<reference key="2">
    <citation type="submission" date="2011-04" db="EMBL/GenBank/DDBJ databases">
        <title>Complete sequence of chromosome of Haliscomenobacter hydrossis DSM 1100.</title>
        <authorList>
            <consortium name="US DOE Joint Genome Institute (JGI-PGF)"/>
            <person name="Lucas S."/>
            <person name="Han J."/>
            <person name="Lapidus A."/>
            <person name="Bruce D."/>
            <person name="Goodwin L."/>
            <person name="Pitluck S."/>
            <person name="Peters L."/>
            <person name="Kyrpides N."/>
            <person name="Mavromatis K."/>
            <person name="Ivanova N."/>
            <person name="Ovchinnikova G."/>
            <person name="Pagani I."/>
            <person name="Daligault H."/>
            <person name="Detter J.C."/>
            <person name="Han C."/>
            <person name="Land M."/>
            <person name="Hauser L."/>
            <person name="Markowitz V."/>
            <person name="Cheng J.-F."/>
            <person name="Hugenholtz P."/>
            <person name="Woyke T."/>
            <person name="Wu D."/>
            <person name="Verbarg S."/>
            <person name="Frueling A."/>
            <person name="Brambilla E."/>
            <person name="Klenk H.-P."/>
            <person name="Eisen J.A."/>
        </authorList>
    </citation>
    <scope>NUCLEOTIDE SEQUENCE</scope>
    <source>
        <strain>DSM 1100</strain>
    </source>
</reference>
<organism evidence="1 2">
    <name type="scientific">Haliscomenobacter hydrossis (strain ATCC 27775 / DSM 1100 / LMG 10767 / O)</name>
    <dbReference type="NCBI Taxonomy" id="760192"/>
    <lineage>
        <taxon>Bacteria</taxon>
        <taxon>Pseudomonadati</taxon>
        <taxon>Bacteroidota</taxon>
        <taxon>Saprospiria</taxon>
        <taxon>Saprospirales</taxon>
        <taxon>Haliscomenobacteraceae</taxon>
        <taxon>Haliscomenobacter</taxon>
    </lineage>
</organism>
<proteinExistence type="predicted"/>
<dbReference type="STRING" id="760192.Halhy_5018"/>
<dbReference type="Proteomes" id="UP000008461">
    <property type="component" value="Chromosome"/>
</dbReference>
<dbReference type="RefSeq" id="WP_013767381.1">
    <property type="nucleotide sequence ID" value="NC_015510.1"/>
</dbReference>
<evidence type="ECO:0000313" key="2">
    <source>
        <dbReference type="Proteomes" id="UP000008461"/>
    </source>
</evidence>
<dbReference type="KEGG" id="hhy:Halhy_5018"/>
<name>F4L1B4_HALH1</name>
<dbReference type="EMBL" id="CP002691">
    <property type="protein sequence ID" value="AEE52846.1"/>
    <property type="molecule type" value="Genomic_DNA"/>
</dbReference>
<reference evidence="1 2" key="1">
    <citation type="journal article" date="2011" name="Stand. Genomic Sci.">
        <title>Complete genome sequence of Haliscomenobacter hydrossis type strain (O).</title>
        <authorList>
            <consortium name="US DOE Joint Genome Institute (JGI-PGF)"/>
            <person name="Daligault H."/>
            <person name="Lapidus A."/>
            <person name="Zeytun A."/>
            <person name="Nolan M."/>
            <person name="Lucas S."/>
            <person name="Del Rio T.G."/>
            <person name="Tice H."/>
            <person name="Cheng J.F."/>
            <person name="Tapia R."/>
            <person name="Han C."/>
            <person name="Goodwin L."/>
            <person name="Pitluck S."/>
            <person name="Liolios K."/>
            <person name="Pagani I."/>
            <person name="Ivanova N."/>
            <person name="Huntemann M."/>
            <person name="Mavromatis K."/>
            <person name="Mikhailova N."/>
            <person name="Pati A."/>
            <person name="Chen A."/>
            <person name="Palaniappan K."/>
            <person name="Land M."/>
            <person name="Hauser L."/>
            <person name="Brambilla E.M."/>
            <person name="Rohde M."/>
            <person name="Verbarg S."/>
            <person name="Goker M."/>
            <person name="Bristow J."/>
            <person name="Eisen J.A."/>
            <person name="Markowitz V."/>
            <person name="Hugenholtz P."/>
            <person name="Kyrpides N.C."/>
            <person name="Klenk H.P."/>
            <person name="Woyke T."/>
        </authorList>
    </citation>
    <scope>NUCLEOTIDE SEQUENCE [LARGE SCALE GENOMIC DNA]</scope>
    <source>
        <strain evidence="2">ATCC 27775 / DSM 1100 / LMG 10767 / O</strain>
    </source>
</reference>
<accession>F4L1B4</accession>
<gene>
    <name evidence="1" type="ordered locus">Halhy_5018</name>
</gene>
<sequence length="74" mass="8520">MTLIHLLIPDDLNNEIRKVTIDVEDFVICAIQHELERTRSASDLEIEAASIIDQSDDLLTSDELKYYLNLPDYV</sequence>
<evidence type="ECO:0000313" key="1">
    <source>
        <dbReference type="EMBL" id="AEE52846.1"/>
    </source>
</evidence>
<protein>
    <submittedName>
        <fullName evidence="1">Uncharacterized protein</fullName>
    </submittedName>
</protein>
<dbReference type="HOGENOM" id="CLU_2682679_0_0_10"/>
<keyword evidence="2" id="KW-1185">Reference proteome</keyword>
<dbReference type="AlphaFoldDB" id="F4L1B4"/>